<evidence type="ECO:0000313" key="1">
    <source>
        <dbReference type="EMBL" id="EOA15634.1"/>
    </source>
</evidence>
<dbReference type="KEGG" id="crb:17878893"/>
<dbReference type="eggNOG" id="ENOG502SCWB">
    <property type="taxonomic scope" value="Eukaryota"/>
</dbReference>
<evidence type="ECO:0000313" key="2">
    <source>
        <dbReference type="Proteomes" id="UP000029121"/>
    </source>
</evidence>
<reference evidence="2" key="1">
    <citation type="journal article" date="2013" name="Nat. Genet.">
        <title>The Capsella rubella genome and the genomic consequences of rapid mating system evolution.</title>
        <authorList>
            <person name="Slotte T."/>
            <person name="Hazzouri K.M."/>
            <person name="Agren J.A."/>
            <person name="Koenig D."/>
            <person name="Maumus F."/>
            <person name="Guo Y.L."/>
            <person name="Steige K."/>
            <person name="Platts A.E."/>
            <person name="Escobar J.S."/>
            <person name="Newman L.K."/>
            <person name="Wang W."/>
            <person name="Mandakova T."/>
            <person name="Vello E."/>
            <person name="Smith L.M."/>
            <person name="Henz S.R."/>
            <person name="Steffen J."/>
            <person name="Takuno S."/>
            <person name="Brandvain Y."/>
            <person name="Coop G."/>
            <person name="Andolfatto P."/>
            <person name="Hu T.T."/>
            <person name="Blanchette M."/>
            <person name="Clark R.M."/>
            <person name="Quesneville H."/>
            <person name="Nordborg M."/>
            <person name="Gaut B.S."/>
            <person name="Lysak M.A."/>
            <person name="Jenkins J."/>
            <person name="Grimwood J."/>
            <person name="Chapman J."/>
            <person name="Prochnik S."/>
            <person name="Shu S."/>
            <person name="Rokhsar D."/>
            <person name="Schmutz J."/>
            <person name="Weigel D."/>
            <person name="Wright S.I."/>
        </authorList>
    </citation>
    <scope>NUCLEOTIDE SEQUENCE [LARGE SCALE GENOMIC DNA]</scope>
    <source>
        <strain evidence="2">cv. Monte Gargano</strain>
    </source>
</reference>
<protein>
    <submittedName>
        <fullName evidence="1">Uncharacterized protein</fullName>
    </submittedName>
</protein>
<dbReference type="STRING" id="81985.R0GFV8"/>
<dbReference type="EMBL" id="KB870811">
    <property type="protein sequence ID" value="EOA15634.1"/>
    <property type="molecule type" value="Genomic_DNA"/>
</dbReference>
<proteinExistence type="predicted"/>
<feature type="non-terminal residue" evidence="1">
    <location>
        <position position="1"/>
    </location>
</feature>
<gene>
    <name evidence="1" type="ORF">CARUB_v10005872mg</name>
</gene>
<name>R0GFV8_9BRAS</name>
<accession>R0GFV8</accession>
<dbReference type="AlphaFoldDB" id="R0GFV8"/>
<keyword evidence="2" id="KW-1185">Reference proteome</keyword>
<dbReference type="Proteomes" id="UP000029121">
    <property type="component" value="Unassembled WGS sequence"/>
</dbReference>
<organism evidence="1 2">
    <name type="scientific">Capsella rubella</name>
    <dbReference type="NCBI Taxonomy" id="81985"/>
    <lineage>
        <taxon>Eukaryota</taxon>
        <taxon>Viridiplantae</taxon>
        <taxon>Streptophyta</taxon>
        <taxon>Embryophyta</taxon>
        <taxon>Tracheophyta</taxon>
        <taxon>Spermatophyta</taxon>
        <taxon>Magnoliopsida</taxon>
        <taxon>eudicotyledons</taxon>
        <taxon>Gunneridae</taxon>
        <taxon>Pentapetalae</taxon>
        <taxon>rosids</taxon>
        <taxon>malvids</taxon>
        <taxon>Brassicales</taxon>
        <taxon>Brassicaceae</taxon>
        <taxon>Camelineae</taxon>
        <taxon>Capsella</taxon>
    </lineage>
</organism>
<sequence length="175" mass="19973">SYIQYSNHSHSLMATKFIILTQVHRPKTLIPTPKSRRNKSKPSKSISENVLNNIFSGKPVTEIYHNNINPHPVTNPLLFIEDDQSVKEEERNQQEQGKVLNSSCEDGKSITAAKYGDLRRDVARLSLLWYMKCSISFILRKARAFYNEFCCDTYVEAGGSNMVVVDPYFSIPVIN</sequence>
<dbReference type="OrthoDB" id="1495935at2759"/>